<dbReference type="Pfam" id="PF00067">
    <property type="entry name" value="p450"/>
    <property type="match status" value="1"/>
</dbReference>
<evidence type="ECO:0000256" key="4">
    <source>
        <dbReference type="ARBA" id="ARBA00022692"/>
    </source>
</evidence>
<feature type="binding site" description="axial binding residue" evidence="11">
    <location>
        <position position="450"/>
    </location>
    <ligand>
        <name>heme</name>
        <dbReference type="ChEBI" id="CHEBI:30413"/>
    </ligand>
    <ligandPart>
        <name>Fe</name>
        <dbReference type="ChEBI" id="CHEBI:18248"/>
    </ligandPart>
</feature>
<evidence type="ECO:0000256" key="3">
    <source>
        <dbReference type="ARBA" id="ARBA00022617"/>
    </source>
</evidence>
<keyword evidence="8 11" id="KW-0408">Iron</keyword>
<dbReference type="SUPFAM" id="SSF48264">
    <property type="entry name" value="Cytochrome P450"/>
    <property type="match status" value="1"/>
</dbReference>
<keyword evidence="3 11" id="KW-0349">Heme</keyword>
<evidence type="ECO:0000313" key="15">
    <source>
        <dbReference type="Proteomes" id="UP000593562"/>
    </source>
</evidence>
<evidence type="ECO:0000256" key="7">
    <source>
        <dbReference type="ARBA" id="ARBA00023002"/>
    </source>
</evidence>
<evidence type="ECO:0000256" key="12">
    <source>
        <dbReference type="RuleBase" id="RU000461"/>
    </source>
</evidence>
<keyword evidence="5 11" id="KW-0479">Metal-binding</keyword>
<gene>
    <name evidence="14" type="ORF">HS088_TW12G00602</name>
</gene>
<organism evidence="14 15">
    <name type="scientific">Tripterygium wilfordii</name>
    <name type="common">Thunder God vine</name>
    <dbReference type="NCBI Taxonomy" id="458696"/>
    <lineage>
        <taxon>Eukaryota</taxon>
        <taxon>Viridiplantae</taxon>
        <taxon>Streptophyta</taxon>
        <taxon>Embryophyta</taxon>
        <taxon>Tracheophyta</taxon>
        <taxon>Spermatophyta</taxon>
        <taxon>Magnoliopsida</taxon>
        <taxon>eudicotyledons</taxon>
        <taxon>Gunneridae</taxon>
        <taxon>Pentapetalae</taxon>
        <taxon>rosids</taxon>
        <taxon>fabids</taxon>
        <taxon>Celastrales</taxon>
        <taxon>Celastraceae</taxon>
        <taxon>Tripterygium</taxon>
    </lineage>
</organism>
<name>A0A7J7CZ86_TRIWF</name>
<evidence type="ECO:0000256" key="5">
    <source>
        <dbReference type="ARBA" id="ARBA00022723"/>
    </source>
</evidence>
<dbReference type="InterPro" id="IPR017972">
    <property type="entry name" value="Cyt_P450_CS"/>
</dbReference>
<comment type="cofactor">
    <cofactor evidence="11">
        <name>heme</name>
        <dbReference type="ChEBI" id="CHEBI:30413"/>
    </cofactor>
</comment>
<reference evidence="14 15" key="1">
    <citation type="journal article" date="2020" name="Nat. Commun.">
        <title>Genome of Tripterygium wilfordii and identification of cytochrome P450 involved in triptolide biosynthesis.</title>
        <authorList>
            <person name="Tu L."/>
            <person name="Su P."/>
            <person name="Zhang Z."/>
            <person name="Gao L."/>
            <person name="Wang J."/>
            <person name="Hu T."/>
            <person name="Zhou J."/>
            <person name="Zhang Y."/>
            <person name="Zhao Y."/>
            <person name="Liu Y."/>
            <person name="Song Y."/>
            <person name="Tong Y."/>
            <person name="Lu Y."/>
            <person name="Yang J."/>
            <person name="Xu C."/>
            <person name="Jia M."/>
            <person name="Peters R.J."/>
            <person name="Huang L."/>
            <person name="Gao W."/>
        </authorList>
    </citation>
    <scope>NUCLEOTIDE SEQUENCE [LARGE SCALE GENOMIC DNA]</scope>
    <source>
        <strain evidence="15">cv. XIE 37</strain>
        <tissue evidence="14">Leaf</tissue>
    </source>
</reference>
<accession>A0A7J7CZ86</accession>
<keyword evidence="13" id="KW-0732">Signal</keyword>
<dbReference type="Gene3D" id="1.10.630.10">
    <property type="entry name" value="Cytochrome P450"/>
    <property type="match status" value="1"/>
</dbReference>
<dbReference type="PRINTS" id="PR00463">
    <property type="entry name" value="EP450I"/>
</dbReference>
<evidence type="ECO:0000256" key="10">
    <source>
        <dbReference type="ARBA" id="ARBA00023136"/>
    </source>
</evidence>
<dbReference type="PANTHER" id="PTHR24282:SF211">
    <property type="entry name" value="CYTOCHROME P450-RELATED"/>
    <property type="match status" value="1"/>
</dbReference>
<feature type="signal peptide" evidence="13">
    <location>
        <begin position="1"/>
        <end position="22"/>
    </location>
</feature>
<dbReference type="Proteomes" id="UP000593562">
    <property type="component" value="Unassembled WGS sequence"/>
</dbReference>
<evidence type="ECO:0000256" key="11">
    <source>
        <dbReference type="PIRSR" id="PIRSR602401-1"/>
    </source>
</evidence>
<keyword evidence="9 12" id="KW-0503">Monooxygenase</keyword>
<evidence type="ECO:0000256" key="9">
    <source>
        <dbReference type="ARBA" id="ARBA00023033"/>
    </source>
</evidence>
<dbReference type="InParanoid" id="A0A7J7CZ86"/>
<dbReference type="GO" id="GO:0020037">
    <property type="term" value="F:heme binding"/>
    <property type="evidence" value="ECO:0007669"/>
    <property type="project" value="InterPro"/>
</dbReference>
<dbReference type="GO" id="GO:0016705">
    <property type="term" value="F:oxidoreductase activity, acting on paired donors, with incorporation or reduction of molecular oxygen"/>
    <property type="evidence" value="ECO:0007669"/>
    <property type="project" value="InterPro"/>
</dbReference>
<keyword evidence="6" id="KW-1133">Transmembrane helix</keyword>
<dbReference type="FunFam" id="1.10.630.10:FF:000029">
    <property type="entry name" value="Cytochrome P450 734A1"/>
    <property type="match status" value="1"/>
</dbReference>
<dbReference type="InterPro" id="IPR002401">
    <property type="entry name" value="Cyt_P450_E_grp-I"/>
</dbReference>
<dbReference type="GO" id="GO:0016020">
    <property type="term" value="C:membrane"/>
    <property type="evidence" value="ECO:0007669"/>
    <property type="project" value="UniProtKB-SubCell"/>
</dbReference>
<dbReference type="InterPro" id="IPR050665">
    <property type="entry name" value="Cytochrome_P450_Monooxygen"/>
</dbReference>
<comment type="caution">
    <text evidence="14">The sequence shown here is derived from an EMBL/GenBank/DDBJ whole genome shotgun (WGS) entry which is preliminary data.</text>
</comment>
<keyword evidence="4" id="KW-0812">Transmembrane</keyword>
<dbReference type="AlphaFoldDB" id="A0A7J7CZ86"/>
<comment type="similarity">
    <text evidence="2 12">Belongs to the cytochrome P450 family.</text>
</comment>
<keyword evidence="10" id="KW-0472">Membrane</keyword>
<evidence type="ECO:0000313" key="14">
    <source>
        <dbReference type="EMBL" id="KAF5739397.1"/>
    </source>
</evidence>
<evidence type="ECO:0000256" key="8">
    <source>
        <dbReference type="ARBA" id="ARBA00023004"/>
    </source>
</evidence>
<dbReference type="PANTHER" id="PTHR24282">
    <property type="entry name" value="CYTOCHROME P450 FAMILY MEMBER"/>
    <property type="match status" value="1"/>
</dbReference>
<sequence length="502" mass="57553">MHPLLLFTLLFLLILLLKFVLSNVWIPWRIQQHFERQGIRGPGCRPMSGNAAEIRRLYAEAQTSSTSFNHDILHRAAPFYHEWSRKYGKTFLCWFGSNPRLALSDPEMIKEVLMNTSGAFEKIGYNPLTKVLFGEGLVGLEGDKWAFHRRIVNQAFNMERVKGWVPDIVASVAKMLEKWEEMRGGREEFEMDVHKELHNLSADVISRTAFGSSYEEGKRIFALQEQQMHLFSKAIRSVYIPGFRFLPTRNNRERWRLDRETCKSIRGLINGNNVIESNSRNLLSLLMSAYTNQDGEEETLSVEDIIGECKTFYFAGKETTANFMTWALLLLALHQDWQNKAREEVVRICGDHGFPTSANLIDLKIVSMILNETLRLYPPAVMLMRQTAKEVKLGSLDIPAKTQLYLALTAVHHDTGIWGDDANKFNPLRFKESRKHLASFFPFGLGPRICAGQNLAMLEAKIVLAMIIRQYSFVVSPTYVHTPTLFISLQPQYGAQIIFSRI</sequence>
<evidence type="ECO:0000256" key="13">
    <source>
        <dbReference type="SAM" id="SignalP"/>
    </source>
</evidence>
<dbReference type="GO" id="GO:0005506">
    <property type="term" value="F:iron ion binding"/>
    <property type="evidence" value="ECO:0007669"/>
    <property type="project" value="InterPro"/>
</dbReference>
<dbReference type="OrthoDB" id="1470350at2759"/>
<dbReference type="PROSITE" id="PS00086">
    <property type="entry name" value="CYTOCHROME_P450"/>
    <property type="match status" value="1"/>
</dbReference>
<proteinExistence type="inferred from homology"/>
<dbReference type="PRINTS" id="PR00385">
    <property type="entry name" value="P450"/>
</dbReference>
<dbReference type="EMBL" id="JAAARO010000012">
    <property type="protein sequence ID" value="KAF5739397.1"/>
    <property type="molecule type" value="Genomic_DNA"/>
</dbReference>
<dbReference type="InterPro" id="IPR036396">
    <property type="entry name" value="Cyt_P450_sf"/>
</dbReference>
<keyword evidence="15" id="KW-1185">Reference proteome</keyword>
<feature type="chain" id="PRO_5029750090" evidence="13">
    <location>
        <begin position="23"/>
        <end position="502"/>
    </location>
</feature>
<dbReference type="InterPro" id="IPR001128">
    <property type="entry name" value="Cyt_P450"/>
</dbReference>
<keyword evidence="7 12" id="KW-0560">Oxidoreductase</keyword>
<dbReference type="GO" id="GO:0004497">
    <property type="term" value="F:monooxygenase activity"/>
    <property type="evidence" value="ECO:0007669"/>
    <property type="project" value="UniProtKB-KW"/>
</dbReference>
<comment type="subcellular location">
    <subcellularLocation>
        <location evidence="1">Membrane</location>
        <topology evidence="1">Single-pass membrane protein</topology>
    </subcellularLocation>
</comment>
<dbReference type="FunCoup" id="A0A7J7CZ86">
    <property type="interactions" value="558"/>
</dbReference>
<evidence type="ECO:0000256" key="2">
    <source>
        <dbReference type="ARBA" id="ARBA00010617"/>
    </source>
</evidence>
<evidence type="ECO:0000256" key="1">
    <source>
        <dbReference type="ARBA" id="ARBA00004167"/>
    </source>
</evidence>
<evidence type="ECO:0000256" key="6">
    <source>
        <dbReference type="ARBA" id="ARBA00022989"/>
    </source>
</evidence>
<protein>
    <submittedName>
        <fullName evidence="14">Cytochrome P450 734A1-like protein</fullName>
    </submittedName>
</protein>